<organism evidence="1 2">
    <name type="scientific">Anaplasma phagocytophilum str. CRT53-1</name>
    <dbReference type="NCBI Taxonomy" id="1359157"/>
    <lineage>
        <taxon>Bacteria</taxon>
        <taxon>Pseudomonadati</taxon>
        <taxon>Pseudomonadota</taxon>
        <taxon>Alphaproteobacteria</taxon>
        <taxon>Rickettsiales</taxon>
        <taxon>Anaplasmataceae</taxon>
        <taxon>Anaplasma</taxon>
        <taxon>phagocytophilum group</taxon>
    </lineage>
</organism>
<accession>A0A0F3Q8W6</accession>
<name>A0A0F3Q8W6_ANAPH</name>
<evidence type="ECO:0000313" key="1">
    <source>
        <dbReference type="EMBL" id="KJV87889.1"/>
    </source>
</evidence>
<evidence type="ECO:0000313" key="2">
    <source>
        <dbReference type="Proteomes" id="UP000033722"/>
    </source>
</evidence>
<proteinExistence type="predicted"/>
<dbReference type="Proteomes" id="UP000033722">
    <property type="component" value="Unassembled WGS sequence"/>
</dbReference>
<dbReference type="AlphaFoldDB" id="A0A0F3Q8W6"/>
<comment type="caution">
    <text evidence="1">The sequence shown here is derived from an EMBL/GenBank/DDBJ whole genome shotgun (WGS) entry which is preliminary data.</text>
</comment>
<dbReference type="PATRIC" id="fig|1359157.3.peg.1752"/>
<sequence length="66" mass="7439">MDNTPFSQITVLNAILSTITFHPYLTQHKHKKLPTDKRPCCCLDTMFEKMAACMPLSTCPGHTIDT</sequence>
<protein>
    <submittedName>
        <fullName evidence="1">Uncharacterized protein</fullName>
    </submittedName>
</protein>
<gene>
    <name evidence="1" type="ORF">APHCRT_0283</name>
</gene>
<dbReference type="EMBL" id="LAOD01000007">
    <property type="protein sequence ID" value="KJV87889.1"/>
    <property type="molecule type" value="Genomic_DNA"/>
</dbReference>
<reference evidence="1 2" key="1">
    <citation type="submission" date="2015-01" db="EMBL/GenBank/DDBJ databases">
        <title>Genome Sequencing of Rickettsiales.</title>
        <authorList>
            <person name="Daugherty S.C."/>
            <person name="Su Q."/>
            <person name="Abolude K."/>
            <person name="Beier-Sexton M."/>
            <person name="Carlyon J.A."/>
            <person name="Carter R."/>
            <person name="Day N.P."/>
            <person name="Dumler S.J."/>
            <person name="Dyachenko V."/>
            <person name="Godinez A."/>
            <person name="Kurtti T.J."/>
            <person name="Lichay M."/>
            <person name="Mullins K.E."/>
            <person name="Ott S."/>
            <person name="Pappas-Brown V."/>
            <person name="Paris D.H."/>
            <person name="Patel P."/>
            <person name="Richards A.L."/>
            <person name="Sadzewicz L."/>
            <person name="Sears K."/>
            <person name="Seidman D."/>
            <person name="Sengamalay N."/>
            <person name="Stenos J."/>
            <person name="Tallon L.J."/>
            <person name="Vincent G."/>
            <person name="Fraser C.M."/>
            <person name="Munderloh U."/>
            <person name="Dunning-Hotopp J.C."/>
        </authorList>
    </citation>
    <scope>NUCLEOTIDE SEQUENCE [LARGE SCALE GENOMIC DNA]</scope>
    <source>
        <strain evidence="1 2">CRT53-1</strain>
    </source>
</reference>